<evidence type="ECO:0000256" key="2">
    <source>
        <dbReference type="ARBA" id="ARBA00001962"/>
    </source>
</evidence>
<proteinExistence type="inferred from homology"/>
<dbReference type="GO" id="GO:0001561">
    <property type="term" value="P:fatty acid alpha-oxidation"/>
    <property type="evidence" value="ECO:0007669"/>
    <property type="project" value="InterPro"/>
</dbReference>
<dbReference type="FunFam" id="2.60.120.620:FF:000012">
    <property type="entry name" value="Phytanoyl-CoA dioxygenase, peroxisomal"/>
    <property type="match status" value="1"/>
</dbReference>
<evidence type="ECO:0000313" key="13">
    <source>
        <dbReference type="EMBL" id="CAD5227156.1"/>
    </source>
</evidence>
<dbReference type="GO" id="GO:0048244">
    <property type="term" value="F:phytanoyl-CoA dioxygenase activity"/>
    <property type="evidence" value="ECO:0007669"/>
    <property type="project" value="UniProtKB-EC"/>
</dbReference>
<dbReference type="GO" id="GO:0046872">
    <property type="term" value="F:metal ion binding"/>
    <property type="evidence" value="ECO:0007669"/>
    <property type="project" value="UniProtKB-KW"/>
</dbReference>
<comment type="cofactor">
    <cofactor evidence="1">
        <name>L-ascorbate</name>
        <dbReference type="ChEBI" id="CHEBI:38290"/>
    </cofactor>
</comment>
<dbReference type="EMBL" id="CAJFCV020000004">
    <property type="protein sequence ID" value="CAG9117080.1"/>
    <property type="molecule type" value="Genomic_DNA"/>
</dbReference>
<protein>
    <recommendedName>
        <fullName evidence="10">phytanoyl-CoA dioxygenase</fullName>
        <ecNumber evidence="10">1.14.11.18</ecNumber>
    </recommendedName>
    <alternativeName>
        <fullName evidence="11">Phytanic acid oxidase</fullName>
    </alternativeName>
    <alternativeName>
        <fullName evidence="12">Phytanoyl-CoA alpha-hydroxylase</fullName>
    </alternativeName>
</protein>
<sequence>MRTVEEANIPAKNYYVAGKVLSRQQMQFYHENGYIVLKRYISPKDLEKYRNRFNDICDGKNVPKDMTIMRDVSYAAMKKPAVERTVLKVQDFNNDPIMFSYCKTPQIVEVVQDLIGTPNSTLMAMHGMLINKPPDAGNLSTRHPMHQDSHFFPFRPVDYVCCAWTAMEKVNRANGCLVVVPGTHRLPLLEHGYPKWEGGVNKAFYGVTDFDPNSPRVHLEMEAGDTVFFHPNLLHGSGANRTEGFRKAISCHYANGSVCDYIDVGGTNQEQVEKVMMDVLKARSQRLGLPYDANWKLKDLWRGRARPVLGQRARL</sequence>
<dbReference type="Proteomes" id="UP000095284">
    <property type="component" value="Unplaced"/>
</dbReference>
<dbReference type="AlphaFoldDB" id="A0A1I7S4H0"/>
<dbReference type="GO" id="GO:0031418">
    <property type="term" value="F:L-ascorbic acid binding"/>
    <property type="evidence" value="ECO:0007669"/>
    <property type="project" value="UniProtKB-KW"/>
</dbReference>
<evidence type="ECO:0000313" key="15">
    <source>
        <dbReference type="Proteomes" id="UP000659654"/>
    </source>
</evidence>
<gene>
    <name evidence="13" type="ORF">BXYJ_LOCUS9701</name>
</gene>
<keyword evidence="8" id="KW-0560">Oxidoreductase</keyword>
<dbReference type="eggNOG" id="KOG3290">
    <property type="taxonomic scope" value="Eukaryota"/>
</dbReference>
<evidence type="ECO:0000256" key="6">
    <source>
        <dbReference type="ARBA" id="ARBA00022896"/>
    </source>
</evidence>
<keyword evidence="5" id="KW-0479">Metal-binding</keyword>
<evidence type="ECO:0000256" key="5">
    <source>
        <dbReference type="ARBA" id="ARBA00022723"/>
    </source>
</evidence>
<dbReference type="InterPro" id="IPR008775">
    <property type="entry name" value="Phytyl_CoA_dOase-like"/>
</dbReference>
<comment type="similarity">
    <text evidence="4">Belongs to the PhyH family.</text>
</comment>
<evidence type="ECO:0000256" key="10">
    <source>
        <dbReference type="ARBA" id="ARBA00034809"/>
    </source>
</evidence>
<reference evidence="16" key="1">
    <citation type="submission" date="2016-11" db="UniProtKB">
        <authorList>
            <consortium name="WormBaseParasite"/>
        </authorList>
    </citation>
    <scope>IDENTIFICATION</scope>
</reference>
<dbReference type="Proteomes" id="UP000659654">
    <property type="component" value="Unassembled WGS sequence"/>
</dbReference>
<evidence type="ECO:0000256" key="4">
    <source>
        <dbReference type="ARBA" id="ARBA00005830"/>
    </source>
</evidence>
<organism evidence="14 16">
    <name type="scientific">Bursaphelenchus xylophilus</name>
    <name type="common">Pinewood nematode worm</name>
    <name type="synonym">Aphelenchoides xylophilus</name>
    <dbReference type="NCBI Taxonomy" id="6326"/>
    <lineage>
        <taxon>Eukaryota</taxon>
        <taxon>Metazoa</taxon>
        <taxon>Ecdysozoa</taxon>
        <taxon>Nematoda</taxon>
        <taxon>Chromadorea</taxon>
        <taxon>Rhabditida</taxon>
        <taxon>Tylenchina</taxon>
        <taxon>Tylenchomorpha</taxon>
        <taxon>Aphelenchoidea</taxon>
        <taxon>Aphelenchoididae</taxon>
        <taxon>Bursaphelenchus</taxon>
    </lineage>
</organism>
<keyword evidence="15" id="KW-1185">Reference proteome</keyword>
<reference evidence="13" key="2">
    <citation type="submission" date="2020-09" db="EMBL/GenBank/DDBJ databases">
        <authorList>
            <person name="Kikuchi T."/>
        </authorList>
    </citation>
    <scope>NUCLEOTIDE SEQUENCE</scope>
    <source>
        <strain evidence="13">Ka4C1</strain>
    </source>
</reference>
<dbReference type="SUPFAM" id="SSF51197">
    <property type="entry name" value="Clavaminate synthase-like"/>
    <property type="match status" value="1"/>
</dbReference>
<accession>A0A1I7S4H0</accession>
<dbReference type="GO" id="GO:0005777">
    <property type="term" value="C:peroxisome"/>
    <property type="evidence" value="ECO:0007669"/>
    <property type="project" value="UniProtKB-ARBA"/>
</dbReference>
<evidence type="ECO:0000256" key="9">
    <source>
        <dbReference type="ARBA" id="ARBA00023004"/>
    </source>
</evidence>
<dbReference type="EC" id="1.14.11.18" evidence="10"/>
<evidence type="ECO:0000256" key="1">
    <source>
        <dbReference type="ARBA" id="ARBA00001961"/>
    </source>
</evidence>
<evidence type="ECO:0000256" key="11">
    <source>
        <dbReference type="ARBA" id="ARBA00034921"/>
    </source>
</evidence>
<dbReference type="OrthoDB" id="2328924at2759"/>
<comment type="cofactor">
    <cofactor evidence="2">
        <name>Fe cation</name>
        <dbReference type="ChEBI" id="CHEBI:24875"/>
    </cofactor>
</comment>
<dbReference type="InterPro" id="IPR047128">
    <property type="entry name" value="PhyH"/>
</dbReference>
<keyword evidence="7" id="KW-0223">Dioxygenase</keyword>
<name>A0A1I7S4H0_BURXY</name>
<dbReference type="Proteomes" id="UP000582659">
    <property type="component" value="Unassembled WGS sequence"/>
</dbReference>
<comment type="pathway">
    <text evidence="3">Lipid metabolism; fatty acid metabolism.</text>
</comment>
<dbReference type="WBParaSite" id="BXY_0790300.1">
    <property type="protein sequence ID" value="BXY_0790300.1"/>
    <property type="gene ID" value="BXY_0790300"/>
</dbReference>
<evidence type="ECO:0000313" key="14">
    <source>
        <dbReference type="Proteomes" id="UP000095284"/>
    </source>
</evidence>
<evidence type="ECO:0000256" key="7">
    <source>
        <dbReference type="ARBA" id="ARBA00022964"/>
    </source>
</evidence>
<dbReference type="Gene3D" id="2.60.120.620">
    <property type="entry name" value="q2cbj1_9rhob like domain"/>
    <property type="match status" value="1"/>
</dbReference>
<evidence type="ECO:0000256" key="3">
    <source>
        <dbReference type="ARBA" id="ARBA00004872"/>
    </source>
</evidence>
<keyword evidence="6" id="KW-0847">Vitamin C</keyword>
<evidence type="ECO:0000313" key="16">
    <source>
        <dbReference type="WBParaSite" id="BXY_0790300.1"/>
    </source>
</evidence>
<dbReference type="PANTHER" id="PTHR21308:SF1">
    <property type="entry name" value="PHYTANOYL-COA DIOXYGENASE, PEROXISOMAL"/>
    <property type="match status" value="1"/>
</dbReference>
<dbReference type="PANTHER" id="PTHR21308">
    <property type="entry name" value="PHYTANOYL-COA ALPHA-HYDROXYLASE"/>
    <property type="match status" value="1"/>
</dbReference>
<dbReference type="SMR" id="A0A1I7S4H0"/>
<evidence type="ECO:0000256" key="12">
    <source>
        <dbReference type="ARBA" id="ARBA00034924"/>
    </source>
</evidence>
<keyword evidence="9" id="KW-0408">Iron</keyword>
<dbReference type="Pfam" id="PF05721">
    <property type="entry name" value="PhyH"/>
    <property type="match status" value="1"/>
</dbReference>
<evidence type="ECO:0000256" key="8">
    <source>
        <dbReference type="ARBA" id="ARBA00023002"/>
    </source>
</evidence>
<dbReference type="EMBL" id="CAJFDI010000004">
    <property type="protein sequence ID" value="CAD5227156.1"/>
    <property type="molecule type" value="Genomic_DNA"/>
</dbReference>